<keyword evidence="3" id="KW-1185">Reference proteome</keyword>
<proteinExistence type="predicted"/>
<dbReference type="eggNOG" id="ENOG502QTM3">
    <property type="taxonomic scope" value="Eukaryota"/>
</dbReference>
<feature type="region of interest" description="Disordered" evidence="1">
    <location>
        <begin position="136"/>
        <end position="170"/>
    </location>
</feature>
<name>E3RD39_PYRTT</name>
<dbReference type="InterPro" id="IPR051664">
    <property type="entry name" value="MYND-type_zinc_finger"/>
</dbReference>
<feature type="non-terminal residue" evidence="2">
    <location>
        <position position="259"/>
    </location>
</feature>
<dbReference type="HOGENOM" id="CLU_057144_0_0_1"/>
<dbReference type="KEGG" id="pte:PTT_01535"/>
<reference evidence="2 3" key="1">
    <citation type="journal article" date="2010" name="Genome Biol.">
        <title>A first genome assembly of the barley fungal pathogen Pyrenophora teres f. teres.</title>
        <authorList>
            <person name="Ellwood S.R."/>
            <person name="Liu Z."/>
            <person name="Syme R.A."/>
            <person name="Lai Z."/>
            <person name="Hane J.K."/>
            <person name="Keiper F."/>
            <person name="Moffat C.S."/>
            <person name="Oliver R.P."/>
            <person name="Friesen T.L."/>
        </authorList>
    </citation>
    <scope>NUCLEOTIDE SEQUENCE [LARGE SCALE GENOMIC DNA]</scope>
    <source>
        <strain evidence="2 3">0-1</strain>
    </source>
</reference>
<evidence type="ECO:0008006" key="4">
    <source>
        <dbReference type="Google" id="ProtNLM"/>
    </source>
</evidence>
<dbReference type="AlphaFoldDB" id="E3RD39"/>
<feature type="region of interest" description="Disordered" evidence="1">
    <location>
        <begin position="196"/>
        <end position="220"/>
    </location>
</feature>
<protein>
    <recommendedName>
        <fullName evidence="4">MYND-type zinc finger protein MUB1</fullName>
    </recommendedName>
</protein>
<dbReference type="Proteomes" id="UP000001067">
    <property type="component" value="Unassembled WGS sequence"/>
</dbReference>
<dbReference type="GO" id="GO:0006511">
    <property type="term" value="P:ubiquitin-dependent protein catabolic process"/>
    <property type="evidence" value="ECO:0007669"/>
    <property type="project" value="TreeGrafter"/>
</dbReference>
<dbReference type="OrthoDB" id="5594178at2759"/>
<organism evidence="3">
    <name type="scientific">Pyrenophora teres f. teres (strain 0-1)</name>
    <name type="common">Barley net blotch fungus</name>
    <name type="synonym">Drechslera teres f. teres</name>
    <dbReference type="NCBI Taxonomy" id="861557"/>
    <lineage>
        <taxon>Eukaryota</taxon>
        <taxon>Fungi</taxon>
        <taxon>Dikarya</taxon>
        <taxon>Ascomycota</taxon>
        <taxon>Pezizomycotina</taxon>
        <taxon>Dothideomycetes</taxon>
        <taxon>Pleosporomycetidae</taxon>
        <taxon>Pleosporales</taxon>
        <taxon>Pleosporineae</taxon>
        <taxon>Pleosporaceae</taxon>
        <taxon>Pyrenophora</taxon>
    </lineage>
</organism>
<sequence>MREVNFSIPNANKASVGITTALYDRRALDCTSTLPLINSLNHLAYLTTSSARIRDILTVDGGIERLICILKEGRSKDMMDMWKWNLAFQCIFNIGVRGSENVRTRVVEADMVPVIASILDNYIKVVDKMRARAEAEMHKSSRMVTSSRHHHSSRTGEIASSSGHRTDRSRRMIPPPIEIPQPMDAQLGDTTPIPSFSLSSPPERTTFARGRPAHHHHRSHEGRAQLFGAVGNNTRNLGQPLVTALPSMDAAPDAFALRP</sequence>
<gene>
    <name evidence="2" type="ORF">PTT_01535</name>
</gene>
<dbReference type="GO" id="GO:1990304">
    <property type="term" value="C:MUB1-RAD6-UBR2 ubiquitin ligase complex"/>
    <property type="evidence" value="ECO:0007669"/>
    <property type="project" value="TreeGrafter"/>
</dbReference>
<accession>E3RD39</accession>
<dbReference type="PANTHER" id="PTHR47442">
    <property type="entry name" value="MYND-TYPE ZINC FINGER PROTEIN MUB1"/>
    <property type="match status" value="1"/>
</dbReference>
<evidence type="ECO:0000313" key="3">
    <source>
        <dbReference type="Proteomes" id="UP000001067"/>
    </source>
</evidence>
<dbReference type="PANTHER" id="PTHR47442:SF1">
    <property type="entry name" value="MYND-TYPE ZINC FINGER PROTEIN MUB1"/>
    <property type="match status" value="1"/>
</dbReference>
<dbReference type="GO" id="GO:0007163">
    <property type="term" value="P:establishment or maintenance of cell polarity"/>
    <property type="evidence" value="ECO:0007669"/>
    <property type="project" value="TreeGrafter"/>
</dbReference>
<evidence type="ECO:0000313" key="2">
    <source>
        <dbReference type="EMBL" id="EFQ96361.1"/>
    </source>
</evidence>
<feature type="compositionally biased region" description="Basic residues" evidence="1">
    <location>
        <begin position="211"/>
        <end position="220"/>
    </location>
</feature>
<dbReference type="EMBL" id="GL531993">
    <property type="protein sequence ID" value="EFQ96361.1"/>
    <property type="molecule type" value="Genomic_DNA"/>
</dbReference>
<evidence type="ECO:0000256" key="1">
    <source>
        <dbReference type="SAM" id="MobiDB-lite"/>
    </source>
</evidence>